<dbReference type="STRING" id="195064.SAMN05421721_11414"/>
<keyword evidence="1" id="KW-0812">Transmembrane</keyword>
<feature type="transmembrane region" description="Helical" evidence="1">
    <location>
        <begin position="6"/>
        <end position="25"/>
    </location>
</feature>
<dbReference type="InterPro" id="IPR014729">
    <property type="entry name" value="Rossmann-like_a/b/a_fold"/>
</dbReference>
<reference evidence="3" key="1">
    <citation type="submission" date="2016-10" db="EMBL/GenBank/DDBJ databases">
        <authorList>
            <person name="de Groot N.N."/>
        </authorList>
    </citation>
    <scope>NUCLEOTIDE SEQUENCE [LARGE SCALE GENOMIC DNA]</scope>
    <source>
        <strain evidence="3">DSM 4180</strain>
    </source>
</reference>
<keyword evidence="1" id="KW-0472">Membrane</keyword>
<evidence type="ECO:0000256" key="1">
    <source>
        <dbReference type="SAM" id="Phobius"/>
    </source>
</evidence>
<dbReference type="PANTHER" id="PTHR30336:SF4">
    <property type="entry name" value="ENVELOPE BIOGENESIS FACTOR ELYC"/>
    <property type="match status" value="1"/>
</dbReference>
<sequence>MHTLELLLMPPASGLILTLLGLALWRRGAGRLLVLLGLGSLYLASLPMVSHALVGGLQQRAGAVAKAPQAEAIVVLAGGRRSDAPEYGGDTVNRYSLARARYGAVLQRRTGLPLLVSGGRVEGDEPRSEAALMADVLEAEFGVPVRWREEESRNTCENAFYTARLLAAEGIGEAILVTHALHVPRARWCFRRTPLQIRAMPVYCSRPQEESGFDWRGLIPQAQAMERTRFALHEYLGLAWYRVRYGDRPLGGGG</sequence>
<dbReference type="Gene3D" id="3.40.50.620">
    <property type="entry name" value="HUPs"/>
    <property type="match status" value="1"/>
</dbReference>
<dbReference type="GO" id="GO:0000270">
    <property type="term" value="P:peptidoglycan metabolic process"/>
    <property type="evidence" value="ECO:0007669"/>
    <property type="project" value="TreeGrafter"/>
</dbReference>
<evidence type="ECO:0000259" key="2">
    <source>
        <dbReference type="Pfam" id="PF02698"/>
    </source>
</evidence>
<accession>A0A1I4S8D2</accession>
<dbReference type="PANTHER" id="PTHR30336">
    <property type="entry name" value="INNER MEMBRANE PROTEIN, PROBABLE PERMEASE"/>
    <property type="match status" value="1"/>
</dbReference>
<feature type="domain" description="DUF218" evidence="2">
    <location>
        <begin position="71"/>
        <end position="237"/>
    </location>
</feature>
<name>A0A1I4S8D2_ECTMO</name>
<dbReference type="Pfam" id="PF02698">
    <property type="entry name" value="DUF218"/>
    <property type="match status" value="1"/>
</dbReference>
<dbReference type="AlphaFoldDB" id="A0A1I4S8D2"/>
<gene>
    <name evidence="3" type="ORF">SAMN05421721_11414</name>
</gene>
<dbReference type="EMBL" id="FOUO01000014">
    <property type="protein sequence ID" value="SFM60729.1"/>
    <property type="molecule type" value="Genomic_DNA"/>
</dbReference>
<keyword evidence="4" id="KW-1185">Reference proteome</keyword>
<keyword evidence="1" id="KW-1133">Transmembrane helix</keyword>
<evidence type="ECO:0000313" key="3">
    <source>
        <dbReference type="EMBL" id="SFM60729.1"/>
    </source>
</evidence>
<evidence type="ECO:0000313" key="4">
    <source>
        <dbReference type="Proteomes" id="UP000199556"/>
    </source>
</evidence>
<dbReference type="CDD" id="cd06259">
    <property type="entry name" value="YdcF-like"/>
    <property type="match status" value="1"/>
</dbReference>
<dbReference type="RefSeq" id="WP_090486463.1">
    <property type="nucleotide sequence ID" value="NZ_FOUO01000014.1"/>
</dbReference>
<dbReference type="InterPro" id="IPR051599">
    <property type="entry name" value="Cell_Envelope_Assoc"/>
</dbReference>
<dbReference type="Proteomes" id="UP000199556">
    <property type="component" value="Unassembled WGS sequence"/>
</dbReference>
<dbReference type="GO" id="GO:0043164">
    <property type="term" value="P:Gram-negative-bacterium-type cell wall biogenesis"/>
    <property type="evidence" value="ECO:0007669"/>
    <property type="project" value="TreeGrafter"/>
</dbReference>
<proteinExistence type="predicted"/>
<dbReference type="InterPro" id="IPR003848">
    <property type="entry name" value="DUF218"/>
</dbReference>
<dbReference type="GO" id="GO:0005886">
    <property type="term" value="C:plasma membrane"/>
    <property type="evidence" value="ECO:0007669"/>
    <property type="project" value="TreeGrafter"/>
</dbReference>
<feature type="transmembrane region" description="Helical" evidence="1">
    <location>
        <begin position="32"/>
        <end position="54"/>
    </location>
</feature>
<protein>
    <submittedName>
        <fullName evidence="3">Uncharacterized SAM-binding protein YcdF, DUF218 family</fullName>
    </submittedName>
</protein>
<dbReference type="OrthoDB" id="9809813at2"/>
<organism evidence="3 4">
    <name type="scientific">Ectothiorhodospira mobilis</name>
    <dbReference type="NCBI Taxonomy" id="195064"/>
    <lineage>
        <taxon>Bacteria</taxon>
        <taxon>Pseudomonadati</taxon>
        <taxon>Pseudomonadota</taxon>
        <taxon>Gammaproteobacteria</taxon>
        <taxon>Chromatiales</taxon>
        <taxon>Ectothiorhodospiraceae</taxon>
        <taxon>Ectothiorhodospira</taxon>
    </lineage>
</organism>